<evidence type="ECO:0000313" key="3">
    <source>
        <dbReference type="EMBL" id="KKB46077.1"/>
    </source>
</evidence>
<evidence type="ECO:0008006" key="5">
    <source>
        <dbReference type="Google" id="ProtNLM"/>
    </source>
</evidence>
<reference evidence="3 4" key="1">
    <citation type="submission" date="2013-04" db="EMBL/GenBank/DDBJ databases">
        <title>The Genome Sequence of Parabacteroides gordonii DSM 23371.</title>
        <authorList>
            <consortium name="The Broad Institute Genomics Platform"/>
            <person name="Earl A."/>
            <person name="Ward D."/>
            <person name="Feldgarden M."/>
            <person name="Gevers D."/>
            <person name="Martens E."/>
            <person name="Sakamoto M."/>
            <person name="Benno Y."/>
            <person name="Suzuki N."/>
            <person name="Matsunaga N."/>
            <person name="Koshihara K."/>
            <person name="Seki M."/>
            <person name="Komiya H."/>
            <person name="Walker B."/>
            <person name="Young S."/>
            <person name="Zeng Q."/>
            <person name="Gargeya S."/>
            <person name="Fitzgerald M."/>
            <person name="Haas B."/>
            <person name="Abouelleil A."/>
            <person name="Allen A.W."/>
            <person name="Alvarado L."/>
            <person name="Arachchi H.M."/>
            <person name="Berlin A.M."/>
            <person name="Chapman S.B."/>
            <person name="Gainer-Dewar J."/>
            <person name="Goldberg J."/>
            <person name="Griggs A."/>
            <person name="Gujja S."/>
            <person name="Hansen M."/>
            <person name="Howarth C."/>
            <person name="Imamovic A."/>
            <person name="Ireland A."/>
            <person name="Larimer J."/>
            <person name="McCowan C."/>
            <person name="Murphy C."/>
            <person name="Pearson M."/>
            <person name="Poon T.W."/>
            <person name="Priest M."/>
            <person name="Roberts A."/>
            <person name="Saif S."/>
            <person name="Shea T."/>
            <person name="Sisk P."/>
            <person name="Sykes S."/>
            <person name="Wortman J."/>
            <person name="Nusbaum C."/>
            <person name="Birren B."/>
        </authorList>
    </citation>
    <scope>NUCLEOTIDE SEQUENCE [LARGE SCALE GENOMIC DNA]</scope>
    <source>
        <strain evidence="3 4">MS-1</strain>
    </source>
</reference>
<protein>
    <recommendedName>
        <fullName evidence="5">Por secretion system C-terminal sorting domain-containing protein</fullName>
    </recommendedName>
</protein>
<dbReference type="Proteomes" id="UP000033035">
    <property type="component" value="Unassembled WGS sequence"/>
</dbReference>
<keyword evidence="2" id="KW-0732">Signal</keyword>
<feature type="chain" id="PRO_5002487864" description="Por secretion system C-terminal sorting domain-containing protein" evidence="2">
    <location>
        <begin position="30"/>
        <end position="1883"/>
    </location>
</feature>
<keyword evidence="4" id="KW-1185">Reference proteome</keyword>
<dbReference type="PATRIC" id="fig|1203610.3.peg.5426"/>
<dbReference type="EMBL" id="AQHW01000030">
    <property type="protein sequence ID" value="KKB46077.1"/>
    <property type="molecule type" value="Genomic_DNA"/>
</dbReference>
<sequence length="1883" mass="212015">MKRNKIIYDRWLRMLLLSFALLTTEGMVAWGQDGTEASRPKIKLEFSKNHNNVHTEEKTIFVDPAKPRVLSIPELNINTRKYDETKSRYDNTYNWFVHWYVKDKDGGTGKGTIKHQERVVSVTMASNRGGQLSLCNEKSSNSVPNNDIYRTRDFFVKVENTGGLIWSNRLKDESIVKSQGTGYYNRGLGIDASTIAYTLPENYTGNDTVYCDVSIYQDGILSDNSIYKEPTLLKRYKYIIKKAEECPSYSSKEPTTYNIDFPKNAPSINFSMPYAPDNYFWKKDDAIHQGTVFQYSINDGEFKDFRLVTKEVPLDLQQTQKLQLEDEKIDRNKDFTVKIKAVCKIEGHNGESPILIKFIFHPIENAEFKLEKDLNKDENDERWPRGNTKKYRQIGIVDFDQKEENKQLPSSISKGDNMSSNPLGSFKQSLTSYGFIYKDGESLLDNNNECFTSYPGMYGLFRSAVAPQTENTVNTGDKQECYNLITGVRKYKWITPRIESAYKYQKQIYQNKTLYDRTHEITKGTDDEKFGYFYYIDATDEPGTLVSIPIEGTICSNTELTVTGWLADMTRPGCDIYAEGNPLPLAPNLNIILKGMKREEEVIIHRFTTGDALTDYQENNLNHPEAYKVNEKTRNKFNMNLMQWQQFHYKFIVSEEMIKDCTEFYLEVQNNEPHTDGADYAIDDIRIFKTIPDIQVVQSGNPCDEKIKTVKFKSNYNMLLRNFGLTANQPVASNFQVSYEDYMKLPEEHLLKKFFEGKNESEIKNALSYFTRIYYAIYNAKENENGEMAPTGSPIKIAYNSQEPSDYRVSYLSTRIEDMAWTDESSSNSSYSTTDDYITSTNVSINGELTANKTYVARVSETPISGECVTCSFYNSFVLEGVGDRVMAMQDGKNVDIKDIEPGKSVTVTGILKYNPDENSDELVTCKDPVFDWFLGTWDEFIKPEAITVNGTSYSIMEALMAAFNDRGSSDTEKINIKNALEKKYGVYSESTPTGRLIFGVESFNFTIPTDKTLQWGVMLPRTDQAELKDQKAVICSDPHEFLLGGTPPTIGPGDPDVPDPEDPNPDDPEDPDPKDPEDPDTPQPDENPFDGSHVRSVRVGLVQIQDMHSNNGTLRIPIHARTSLENEKFVMTNDKNILVYKTSDTNWDKTIVIGTLYNLVDDKEKDVEWRKNYFQIQFNKKAVENFKEGFWYMVGIPYKVVGRTDNSTKPYGDRVFMLTLKIVPEYVTWVGKETDMHNWNNDGSNHWRRSNDAELYMPDASGKSAETNGTHDEAYTPMRFTKVTIADNGGTAYAAYPHLYKLSKRTTDPKALLDMAPANMDATIGAPTKNIEYDLLADPDYERELFGSVANPDKASSIHNYSCVRFYGNTCNEIYIKPESEILHTEYLTYNKAHVDYEMSPNRWYMLASPLKGVVSGDMYLPIGTSTVGKYARQETPAFGEINYDNTNYTRWKPAVYMRGWDKTTATVVRPDGSGSTRVNYGIKGSWSNLYNDVDVPFTPGTGFSIGTKTAGSTTNKVLFRLPKADMKYKYYGNTSSSEGNETSLTNRTDNGRFYISPDKQGKGAVTSCNVSATGGMFGNPFMSHLDMAKFLNGKSTNTYYIMTATGTTTHILGDEYSISTGDADPKFVAPLQSFIVKDLASATFTTDMIAKAPATGKPGLRSATSSPADEPLPQLRITATRDGVRNTAVVAGLVTASDSYVEGEDATLLINEDVAAPQVYTLAGNQMTAINVTPELNKIPVGIHSKDATPVELSFKVSGAMQNVTLVDKQAGKSYPVTDNLTLTVPGNTSGRYFLNGSIVTSNEIVAQNRIIFYSSTNGRIDISSTDPLTKITVYDISGKQIRVLNYINAPVAAIEYLRPGIYLVQAESITQTVTEKVDVK</sequence>
<evidence type="ECO:0000256" key="2">
    <source>
        <dbReference type="SAM" id="SignalP"/>
    </source>
</evidence>
<dbReference type="STRING" id="1203610.HMPREF1536_05311"/>
<proteinExistence type="predicted"/>
<feature type="region of interest" description="Disordered" evidence="1">
    <location>
        <begin position="1040"/>
        <end position="1093"/>
    </location>
</feature>
<dbReference type="RefSeq" id="WP_028727462.1">
    <property type="nucleotide sequence ID" value="NZ_AUAE01000014.1"/>
</dbReference>
<comment type="caution">
    <text evidence="3">The sequence shown here is derived from an EMBL/GenBank/DDBJ whole genome shotgun (WGS) entry which is preliminary data.</text>
</comment>
<evidence type="ECO:0000313" key="4">
    <source>
        <dbReference type="Proteomes" id="UP000033035"/>
    </source>
</evidence>
<feature type="compositionally biased region" description="Low complexity" evidence="1">
    <location>
        <begin position="1045"/>
        <end position="1055"/>
    </location>
</feature>
<organism evidence="3 4">
    <name type="scientific">Parabacteroides gordonii MS-1 = DSM 23371</name>
    <dbReference type="NCBI Taxonomy" id="1203610"/>
    <lineage>
        <taxon>Bacteria</taxon>
        <taxon>Pseudomonadati</taxon>
        <taxon>Bacteroidota</taxon>
        <taxon>Bacteroidia</taxon>
        <taxon>Bacteroidales</taxon>
        <taxon>Tannerellaceae</taxon>
        <taxon>Parabacteroides</taxon>
    </lineage>
</organism>
<dbReference type="HOGENOM" id="CLU_001855_0_0_10"/>
<gene>
    <name evidence="3" type="ORF">HMPREF1536_05311</name>
</gene>
<name>A0A0F5ILV6_9BACT</name>
<feature type="compositionally biased region" description="Acidic residues" evidence="1">
    <location>
        <begin position="1057"/>
        <end position="1071"/>
    </location>
</feature>
<evidence type="ECO:0000256" key="1">
    <source>
        <dbReference type="SAM" id="MobiDB-lite"/>
    </source>
</evidence>
<accession>A0A0F5ILV6</accession>
<feature type="signal peptide" evidence="2">
    <location>
        <begin position="1"/>
        <end position="29"/>
    </location>
</feature>